<evidence type="ECO:0000259" key="2">
    <source>
        <dbReference type="PROSITE" id="PS51222"/>
    </source>
</evidence>
<proteinExistence type="predicted"/>
<feature type="compositionally biased region" description="Basic and acidic residues" evidence="1">
    <location>
        <begin position="119"/>
        <end position="128"/>
    </location>
</feature>
<dbReference type="InterPro" id="IPR013989">
    <property type="entry name" value="Dev_and_cell_death_domain"/>
</dbReference>
<comment type="caution">
    <text evidence="3">The sequence shown here is derived from an EMBL/GenBank/DDBJ whole genome shotgun (WGS) entry which is preliminary data.</text>
</comment>
<evidence type="ECO:0000313" key="3">
    <source>
        <dbReference type="EMBL" id="GMH20480.1"/>
    </source>
</evidence>
<dbReference type="PANTHER" id="PTHR46444:SF3">
    <property type="entry name" value="DCD (DEVELOPMENT AND CELL DEATH) DOMAIN PROTEIN"/>
    <property type="match status" value="1"/>
</dbReference>
<feature type="compositionally biased region" description="Basic and acidic residues" evidence="1">
    <location>
        <begin position="143"/>
        <end position="166"/>
    </location>
</feature>
<dbReference type="EMBL" id="BSYO01000022">
    <property type="protein sequence ID" value="GMH20480.1"/>
    <property type="molecule type" value="Genomic_DNA"/>
</dbReference>
<dbReference type="Pfam" id="PF10539">
    <property type="entry name" value="Dev_Cell_Death"/>
    <property type="match status" value="1"/>
</dbReference>
<reference evidence="3" key="1">
    <citation type="submission" date="2023-05" db="EMBL/GenBank/DDBJ databases">
        <title>Nepenthes gracilis genome sequencing.</title>
        <authorList>
            <person name="Fukushima K."/>
        </authorList>
    </citation>
    <scope>NUCLEOTIDE SEQUENCE</scope>
    <source>
        <strain evidence="3">SING2019-196</strain>
    </source>
</reference>
<sequence length="757" mass="84467">MSKRTFSCFVPYPIEKTKRSHFGGDESVQSRAKQHSVGVFYADVVRTSQAALIRKYIFSCLSSFPVYFDFEGAMVLGKNKKKINTGADSSEALISEKKTHKALNPKAKIVKKSQSQKSSRSEEEKGTDSFKPLPSKKSTPKALKPEAKIVKKAESQKFSRSEEEKGTNPFKPLSSEKSTPKSLKPEATIVKKAQSQNTSRSEEEKGTASFKPLPSEKITPKALKPEAKIVKKSQSQKSSRSKEEGTGTFMPLPSEKNTPKASRPEAKIVKKAQSQKPPRSRDEKGKMASAKQEDKNNTAGLRKETNTIEREGGMEKISSNWGIEKLKNQKNGEREEVAQTNENKLGGLIFMCNAKTKPDCFRYQVMAVPISQKELVLGIKPGLKLFLYDFSIKHLYGIYEASSSGGIKLEPAAFGGAFPAQVHFKIYEDCLPLPESVFKKAIIENYDNRTNKFKTELTFQQVQKLSSLFHPVHRYDSKEHSLVQKSLPSPMPLTTTVDIVSSDESLGNKKVSHSNPLFLSEEEYRNYGLRPELGRLIQAVDPNGPHPDSYRCSQERDQIYRNPVQVHGDVTFTQDRALHSGSFFLSEKEYRMRGLRGQSDQASFVSPTSGLDRIQDNQKYCYVYGASSFDPHLQLPGAGAAATESYSLNTGTAAYMAEHNYGIKHDTEIHSRRRILGDGQYSAYATSQLAVPKYDIEHDAGSHLQKRILDEGKYSADVTPQLSEHNQRNHHLGGQSNHASMPVSSRYSFAGASISFR</sequence>
<dbReference type="PANTHER" id="PTHR46444">
    <property type="entry name" value="DCD (DEVELOPMENT AND CELL DEATH) DOMAIN PROTEIN-RELATED"/>
    <property type="match status" value="1"/>
</dbReference>
<accession>A0AAD3SZB8</accession>
<evidence type="ECO:0000313" key="4">
    <source>
        <dbReference type="Proteomes" id="UP001279734"/>
    </source>
</evidence>
<evidence type="ECO:0000256" key="1">
    <source>
        <dbReference type="SAM" id="MobiDB-lite"/>
    </source>
</evidence>
<dbReference type="Proteomes" id="UP001279734">
    <property type="component" value="Unassembled WGS sequence"/>
</dbReference>
<gene>
    <name evidence="3" type="ORF">Nepgr_022321</name>
</gene>
<feature type="domain" description="DCD" evidence="2">
    <location>
        <begin position="343"/>
        <end position="471"/>
    </location>
</feature>
<feature type="region of interest" description="Disordered" evidence="1">
    <location>
        <begin position="104"/>
        <end position="313"/>
    </location>
</feature>
<keyword evidence="4" id="KW-1185">Reference proteome</keyword>
<dbReference type="PROSITE" id="PS51222">
    <property type="entry name" value="DCD"/>
    <property type="match status" value="1"/>
</dbReference>
<organism evidence="3 4">
    <name type="scientific">Nepenthes gracilis</name>
    <name type="common">Slender pitcher plant</name>
    <dbReference type="NCBI Taxonomy" id="150966"/>
    <lineage>
        <taxon>Eukaryota</taxon>
        <taxon>Viridiplantae</taxon>
        <taxon>Streptophyta</taxon>
        <taxon>Embryophyta</taxon>
        <taxon>Tracheophyta</taxon>
        <taxon>Spermatophyta</taxon>
        <taxon>Magnoliopsida</taxon>
        <taxon>eudicotyledons</taxon>
        <taxon>Gunneridae</taxon>
        <taxon>Pentapetalae</taxon>
        <taxon>Caryophyllales</taxon>
        <taxon>Nepenthaceae</taxon>
        <taxon>Nepenthes</taxon>
    </lineage>
</organism>
<dbReference type="AlphaFoldDB" id="A0AAD3SZB8"/>
<dbReference type="SMART" id="SM00767">
    <property type="entry name" value="DCD"/>
    <property type="match status" value="1"/>
</dbReference>
<name>A0AAD3SZB8_NEPGR</name>
<protein>
    <recommendedName>
        <fullName evidence="2">DCD domain-containing protein</fullName>
    </recommendedName>
</protein>
<feature type="compositionally biased region" description="Basic and acidic residues" evidence="1">
    <location>
        <begin position="279"/>
        <end position="313"/>
    </location>
</feature>